<evidence type="ECO:0000313" key="3">
    <source>
        <dbReference type="WBParaSite" id="Hba_05549"/>
    </source>
</evidence>
<name>A0A1I7WBG2_HETBA</name>
<evidence type="ECO:0000313" key="2">
    <source>
        <dbReference type="WBParaSite" id="Hba_02040"/>
    </source>
</evidence>
<dbReference type="Proteomes" id="UP000095283">
    <property type="component" value="Unplaced"/>
</dbReference>
<accession>A0A1I7WBG2</accession>
<dbReference type="WBParaSite" id="Hba_05549">
    <property type="protein sequence ID" value="Hba_05549"/>
    <property type="gene ID" value="Hba_05549"/>
</dbReference>
<protein>
    <submittedName>
        <fullName evidence="2 3">DNA-binding protein</fullName>
    </submittedName>
</protein>
<keyword evidence="1" id="KW-1185">Reference proteome</keyword>
<dbReference type="AlphaFoldDB" id="A0A1I7WBG2"/>
<organism evidence="1 2">
    <name type="scientific">Heterorhabditis bacteriophora</name>
    <name type="common">Entomopathogenic nematode worm</name>
    <dbReference type="NCBI Taxonomy" id="37862"/>
    <lineage>
        <taxon>Eukaryota</taxon>
        <taxon>Metazoa</taxon>
        <taxon>Ecdysozoa</taxon>
        <taxon>Nematoda</taxon>
        <taxon>Chromadorea</taxon>
        <taxon>Rhabditida</taxon>
        <taxon>Rhabditina</taxon>
        <taxon>Rhabditomorpha</taxon>
        <taxon>Strongyloidea</taxon>
        <taxon>Heterorhabditidae</taxon>
        <taxon>Heterorhabditis</taxon>
    </lineage>
</organism>
<proteinExistence type="predicted"/>
<reference evidence="2 3" key="1">
    <citation type="submission" date="2016-11" db="UniProtKB">
        <authorList>
            <consortium name="WormBaseParasite"/>
        </authorList>
    </citation>
    <scope>IDENTIFICATION</scope>
</reference>
<evidence type="ECO:0000313" key="1">
    <source>
        <dbReference type="Proteomes" id="UP000095283"/>
    </source>
</evidence>
<sequence>MRATGYEWFLKYKYNSENFSDLSK</sequence>
<dbReference type="WBParaSite" id="Hba_02040">
    <property type="protein sequence ID" value="Hba_02040"/>
    <property type="gene ID" value="Hba_02040"/>
</dbReference>